<dbReference type="SUPFAM" id="SSF52540">
    <property type="entry name" value="P-loop containing nucleoside triphosphate hydrolases"/>
    <property type="match status" value="1"/>
</dbReference>
<dbReference type="EC" id="3.6.3.-" evidence="5"/>
<dbReference type="RefSeq" id="WP_145066309.1">
    <property type="nucleotide sequence ID" value="NZ_CP036287.1"/>
</dbReference>
<dbReference type="PANTHER" id="PTHR43023">
    <property type="entry name" value="PROTEIN TRIGALACTOSYLDIACYLGLYCEROL 3, CHLOROPLASTIC"/>
    <property type="match status" value="1"/>
</dbReference>
<dbReference type="Gene3D" id="3.40.50.300">
    <property type="entry name" value="P-loop containing nucleotide triphosphate hydrolases"/>
    <property type="match status" value="1"/>
</dbReference>
<dbReference type="PROSITE" id="PS00211">
    <property type="entry name" value="ABC_TRANSPORTER_1"/>
    <property type="match status" value="1"/>
</dbReference>
<dbReference type="PROSITE" id="PS50893">
    <property type="entry name" value="ABC_TRANSPORTER_2"/>
    <property type="match status" value="1"/>
</dbReference>
<evidence type="ECO:0000313" key="5">
    <source>
        <dbReference type="EMBL" id="QDU67815.1"/>
    </source>
</evidence>
<evidence type="ECO:0000256" key="3">
    <source>
        <dbReference type="ARBA" id="ARBA00022840"/>
    </source>
</evidence>
<dbReference type="Proteomes" id="UP000316921">
    <property type="component" value="Chromosome"/>
</dbReference>
<dbReference type="InterPro" id="IPR027417">
    <property type="entry name" value="P-loop_NTPase"/>
</dbReference>
<dbReference type="EMBL" id="CP036287">
    <property type="protein sequence ID" value="QDU67815.1"/>
    <property type="molecule type" value="Genomic_DNA"/>
</dbReference>
<dbReference type="GO" id="GO:0016887">
    <property type="term" value="F:ATP hydrolysis activity"/>
    <property type="evidence" value="ECO:0007669"/>
    <property type="project" value="InterPro"/>
</dbReference>
<sequence>MDVDQRPPPILEARRLTVGWGGVPILEDLYLPVERGAVLCVLGGSGTGKSTLLRALIGLDRPMSGEVIMRVEPDPYLPPEAPRLGVLFQSAALFGSMTVLENVALPLRRWTDLDPRAIETIARAKLRLVGLESYENHLPAELSGGMKKRAGIARAIALEAPLLFLDEPSAGLDPVTSAALDDLILTLNRNLGITVVIVTHELQSVYRIGTDCVLLHRDTKGIVARGRPTVLRDKSKDPRVRAFFHAEHSLRSSQSDAQPAQVQP</sequence>
<evidence type="ECO:0000256" key="2">
    <source>
        <dbReference type="ARBA" id="ARBA00022741"/>
    </source>
</evidence>
<dbReference type="InterPro" id="IPR003439">
    <property type="entry name" value="ABC_transporter-like_ATP-bd"/>
</dbReference>
<organism evidence="5 6">
    <name type="scientific">Engelhardtia mirabilis</name>
    <dbReference type="NCBI Taxonomy" id="2528011"/>
    <lineage>
        <taxon>Bacteria</taxon>
        <taxon>Pseudomonadati</taxon>
        <taxon>Planctomycetota</taxon>
        <taxon>Planctomycetia</taxon>
        <taxon>Planctomycetia incertae sedis</taxon>
        <taxon>Engelhardtia</taxon>
    </lineage>
</organism>
<name>A0A518BLH4_9BACT</name>
<reference evidence="5 6" key="1">
    <citation type="submission" date="2019-02" db="EMBL/GenBank/DDBJ databases">
        <title>Deep-cultivation of Planctomycetes and their phenomic and genomic characterization uncovers novel biology.</title>
        <authorList>
            <person name="Wiegand S."/>
            <person name="Jogler M."/>
            <person name="Boedeker C."/>
            <person name="Pinto D."/>
            <person name="Vollmers J."/>
            <person name="Rivas-Marin E."/>
            <person name="Kohn T."/>
            <person name="Peeters S.H."/>
            <person name="Heuer A."/>
            <person name="Rast P."/>
            <person name="Oberbeckmann S."/>
            <person name="Bunk B."/>
            <person name="Jeske O."/>
            <person name="Meyerdierks A."/>
            <person name="Storesund J.E."/>
            <person name="Kallscheuer N."/>
            <person name="Luecker S."/>
            <person name="Lage O.M."/>
            <person name="Pohl T."/>
            <person name="Merkel B.J."/>
            <person name="Hornburger P."/>
            <person name="Mueller R.-W."/>
            <person name="Bruemmer F."/>
            <person name="Labrenz M."/>
            <person name="Spormann A.M."/>
            <person name="Op den Camp H."/>
            <person name="Overmann J."/>
            <person name="Amann R."/>
            <person name="Jetten M.S.M."/>
            <person name="Mascher T."/>
            <person name="Medema M.H."/>
            <person name="Devos D.P."/>
            <person name="Kaster A.-K."/>
            <person name="Ovreas L."/>
            <person name="Rohde M."/>
            <person name="Galperin M.Y."/>
            <person name="Jogler C."/>
        </authorList>
    </citation>
    <scope>NUCLEOTIDE SEQUENCE [LARGE SCALE GENOMIC DNA]</scope>
    <source>
        <strain evidence="5 6">Pla133</strain>
    </source>
</reference>
<dbReference type="InterPro" id="IPR003593">
    <property type="entry name" value="AAA+_ATPase"/>
</dbReference>
<dbReference type="SMART" id="SM00382">
    <property type="entry name" value="AAA"/>
    <property type="match status" value="1"/>
</dbReference>
<protein>
    <submittedName>
        <fullName evidence="5">Methionine import ATP-binding protein MetN 2</fullName>
        <ecNumber evidence="5">3.6.3.-</ecNumber>
    </submittedName>
</protein>
<gene>
    <name evidence="5" type="primary">metN2</name>
    <name evidence="5" type="ORF">Pla133_29040</name>
</gene>
<proteinExistence type="predicted"/>
<dbReference type="PANTHER" id="PTHR43023:SF3">
    <property type="entry name" value="PROTEIN TRIGALACTOSYLDIACYLGLYCEROL 3, CHLOROPLASTIC"/>
    <property type="match status" value="1"/>
</dbReference>
<keyword evidence="2" id="KW-0547">Nucleotide-binding</keyword>
<keyword evidence="5" id="KW-0378">Hydrolase</keyword>
<dbReference type="InterPro" id="IPR017871">
    <property type="entry name" value="ABC_transporter-like_CS"/>
</dbReference>
<keyword evidence="6" id="KW-1185">Reference proteome</keyword>
<accession>A0A518BLH4</accession>
<keyword evidence="1" id="KW-0813">Transport</keyword>
<dbReference type="KEGG" id="pbap:Pla133_29040"/>
<dbReference type="GO" id="GO:0005524">
    <property type="term" value="F:ATP binding"/>
    <property type="evidence" value="ECO:0007669"/>
    <property type="project" value="UniProtKB-KW"/>
</dbReference>
<evidence type="ECO:0000259" key="4">
    <source>
        <dbReference type="PROSITE" id="PS50893"/>
    </source>
</evidence>
<feature type="domain" description="ABC transporter" evidence="4">
    <location>
        <begin position="11"/>
        <end position="242"/>
    </location>
</feature>
<dbReference type="Pfam" id="PF00005">
    <property type="entry name" value="ABC_tran"/>
    <property type="match status" value="1"/>
</dbReference>
<evidence type="ECO:0000256" key="1">
    <source>
        <dbReference type="ARBA" id="ARBA00022448"/>
    </source>
</evidence>
<keyword evidence="3 5" id="KW-0067">ATP-binding</keyword>
<dbReference type="AlphaFoldDB" id="A0A518BLH4"/>
<evidence type="ECO:0000313" key="6">
    <source>
        <dbReference type="Proteomes" id="UP000316921"/>
    </source>
</evidence>